<keyword evidence="6" id="KW-1162">Viral penetration into host cytoplasm</keyword>
<evidence type="ECO:0000256" key="10">
    <source>
        <dbReference type="ARBA" id="ARBA00022870"/>
    </source>
</evidence>
<dbReference type="SUPFAM" id="SSF69922">
    <property type="entry name" value="Head and neck region of the ectodomain of NDV fusion glycoprotein"/>
    <property type="match status" value="1"/>
</dbReference>
<keyword evidence="12 20" id="KW-1133">Transmembrane helix</keyword>
<evidence type="ECO:0000256" key="18">
    <source>
        <dbReference type="ARBA" id="ARBA00023288"/>
    </source>
</evidence>
<dbReference type="Gene3D" id="1.10.287.2480">
    <property type="match status" value="1"/>
</dbReference>
<keyword evidence="4" id="KW-1032">Host cell membrane</keyword>
<evidence type="ECO:0000256" key="14">
    <source>
        <dbReference type="ARBA" id="ARBA00023136"/>
    </source>
</evidence>
<keyword evidence="3" id="KW-1168">Fusion of virus membrane with host membrane</keyword>
<organism evidence="21">
    <name type="scientific">Avian paramyxovirus 1</name>
    <name type="common">NDV</name>
    <name type="synonym">Avian orthoavulavirus 1</name>
    <dbReference type="NCBI Taxonomy" id="2560319"/>
    <lineage>
        <taxon>Viruses</taxon>
        <taxon>Riboviria</taxon>
        <taxon>Orthornavirae</taxon>
        <taxon>Negarnaviricota</taxon>
        <taxon>Haploviricotina</taxon>
        <taxon>Monjiviricetes</taxon>
        <taxon>Mononegavirales</taxon>
        <taxon>Paramyxoviridae</taxon>
        <taxon>Avulavirinae</taxon>
        <taxon>Orthoavulavirus</taxon>
        <taxon>Orthoavulavirus javaense</taxon>
    </lineage>
</organism>
<evidence type="ECO:0000256" key="4">
    <source>
        <dbReference type="ARBA" id="ARBA00022511"/>
    </source>
</evidence>
<keyword evidence="7 20" id="KW-0812">Transmembrane</keyword>
<evidence type="ECO:0000256" key="2">
    <source>
        <dbReference type="ARBA" id="ARBA00016586"/>
    </source>
</evidence>
<evidence type="ECO:0000256" key="6">
    <source>
        <dbReference type="ARBA" id="ARBA00022595"/>
    </source>
</evidence>
<proteinExistence type="inferred from homology"/>
<keyword evidence="10" id="KW-1043">Host membrane</keyword>
<comment type="caution">
    <text evidence="20">Lacks conserved residue(s) required for the propagation of feature annotation.</text>
</comment>
<evidence type="ECO:0000256" key="3">
    <source>
        <dbReference type="ARBA" id="ARBA00022506"/>
    </source>
</evidence>
<dbReference type="Gene3D" id="6.10.10.110">
    <property type="match status" value="1"/>
</dbReference>
<dbReference type="Gene3D" id="2.60.40.1690">
    <property type="entry name" value="Head and neck region of the ectodomain of NDV fusion glycoprotein"/>
    <property type="match status" value="1"/>
</dbReference>
<keyword evidence="15" id="KW-0564">Palmitate</keyword>
<comment type="subcellular location">
    <subcellularLocation>
        <location evidence="20">Virion membrane</location>
        <topology evidence="20">Single-pass type I membrane protein</topology>
    </subcellularLocation>
    <subcellularLocation>
        <location evidence="20">Host cell membrane</location>
        <topology evidence="20">Single-pass membrane protein</topology>
    </subcellularLocation>
</comment>
<accession>S0F143</accession>
<evidence type="ECO:0000256" key="8">
    <source>
        <dbReference type="ARBA" id="ARBA00022729"/>
    </source>
</evidence>
<name>S0F143_NCDV</name>
<keyword evidence="16" id="KW-1015">Disulfide bond</keyword>
<evidence type="ECO:0000256" key="13">
    <source>
        <dbReference type="ARBA" id="ARBA00023054"/>
    </source>
</evidence>
<evidence type="ECO:0000256" key="5">
    <source>
        <dbReference type="ARBA" id="ARBA00022521"/>
    </source>
</evidence>
<evidence type="ECO:0000256" key="12">
    <source>
        <dbReference type="ARBA" id="ARBA00022989"/>
    </source>
</evidence>
<keyword evidence="11 20" id="KW-0261">Viral envelope protein</keyword>
<dbReference type="SUPFAM" id="SSF58069">
    <property type="entry name" value="Virus ectodomain"/>
    <property type="match status" value="1"/>
</dbReference>
<keyword evidence="17" id="KW-0325">Glycoprotein</keyword>
<dbReference type="PROSITE" id="PS51257">
    <property type="entry name" value="PROKAR_LIPOPROTEIN"/>
    <property type="match status" value="1"/>
</dbReference>
<dbReference type="EMBL" id="HF969133">
    <property type="protein sequence ID" value="CCX28755.1"/>
    <property type="molecule type" value="Viral_cRNA"/>
</dbReference>
<dbReference type="Gene3D" id="2.40.490.10">
    <property type="entry name" value="Newcastle disease virus like domain"/>
    <property type="match status" value="1"/>
</dbReference>
<evidence type="ECO:0000256" key="16">
    <source>
        <dbReference type="ARBA" id="ARBA00023157"/>
    </source>
</evidence>
<keyword evidence="9" id="KW-0946">Virion</keyword>
<dbReference type="Pfam" id="PF00523">
    <property type="entry name" value="Fusion_gly"/>
    <property type="match status" value="1"/>
</dbReference>
<evidence type="ECO:0000256" key="17">
    <source>
        <dbReference type="ARBA" id="ARBA00023180"/>
    </source>
</evidence>
<comment type="similarity">
    <text evidence="1 20">Belongs to the paramyxoviruses fusion glycoprotein family.</text>
</comment>
<evidence type="ECO:0000256" key="1">
    <source>
        <dbReference type="ARBA" id="ARBA00008211"/>
    </source>
</evidence>
<reference evidence="21" key="1">
    <citation type="journal article" date="2013" name="J. Clin. Microbiol.">
        <title>High Genetic Diversity of Newcastle Disease Virus in Poultry in West and Central Africa: Cocirculation of Genotype XIV and Newly Defined Genotypes XVII and XVIII.</title>
        <authorList>
            <person name="Snoeck C.J."/>
            <person name="Owoade A.A."/>
            <person name="Couacy-Hymann E."/>
            <person name="Alkali B.R."/>
            <person name="Okwen M.P."/>
            <person name="Adeyanju A.T."/>
            <person name="Komoyo G.F."/>
            <person name="Nakoune E."/>
            <person name="Le Faou A."/>
            <person name="Muller C.P."/>
        </authorList>
    </citation>
    <scope>NUCLEOTIDE SEQUENCE</scope>
    <source>
        <strain evidence="21">Chicken/Nigeria/NIE08-2159/2009</strain>
    </source>
</reference>
<evidence type="ECO:0000313" key="21">
    <source>
        <dbReference type="EMBL" id="CCX28755.1"/>
    </source>
</evidence>
<keyword evidence="8" id="KW-0732">Signal</keyword>
<dbReference type="GO" id="GO:0046718">
    <property type="term" value="P:symbiont entry into host cell"/>
    <property type="evidence" value="ECO:0007669"/>
    <property type="project" value="UniProtKB-KW"/>
</dbReference>
<evidence type="ECO:0000256" key="11">
    <source>
        <dbReference type="ARBA" id="ARBA00022879"/>
    </source>
</evidence>
<comment type="subunit">
    <text evidence="20">Homotrimer of disulfide-linked F1-F2.</text>
</comment>
<dbReference type="GO" id="GO:0019064">
    <property type="term" value="P:fusion of virus membrane with host plasma membrane"/>
    <property type="evidence" value="ECO:0007669"/>
    <property type="project" value="UniProtKB-KW"/>
</dbReference>
<keyword evidence="14 20" id="KW-0472">Membrane</keyword>
<keyword evidence="18" id="KW-0449">Lipoprotein</keyword>
<dbReference type="GO" id="GO:0055036">
    <property type="term" value="C:virion membrane"/>
    <property type="evidence" value="ECO:0007669"/>
    <property type="project" value="UniProtKB-SubCell"/>
</dbReference>
<gene>
    <name evidence="21" type="primary">F</name>
</gene>
<keyword evidence="13" id="KW-0175">Coiled coil</keyword>
<dbReference type="GO" id="GO:0019031">
    <property type="term" value="C:viral envelope"/>
    <property type="evidence" value="ECO:0007669"/>
    <property type="project" value="UniProtKB-KW"/>
</dbReference>
<evidence type="ECO:0000256" key="19">
    <source>
        <dbReference type="ARBA" id="ARBA00023296"/>
    </source>
</evidence>
<evidence type="ECO:0000256" key="15">
    <source>
        <dbReference type="ARBA" id="ARBA00023139"/>
    </source>
</evidence>
<feature type="transmembrane region" description="Helical" evidence="20">
    <location>
        <begin position="117"/>
        <end position="142"/>
    </location>
</feature>
<feature type="transmembrane region" description="Helical" evidence="20">
    <location>
        <begin position="6"/>
        <end position="28"/>
    </location>
</feature>
<keyword evidence="5" id="KW-1169">Fusion of virus membrane with host cell membrane</keyword>
<feature type="transmembrane region" description="Helical" evidence="20">
    <location>
        <begin position="501"/>
        <end position="527"/>
    </location>
</feature>
<sequence>MGSKPSTRILVPLMLITLIMLMLSCICLTSSLDGRPLAAAGIVITGDKAIKIYTSSQTGSIIVKLLPNMPKDKEACARAPLEAYNRTLTALLTPLGDSIRRIQGSVSTSGGRRRKRFVGAVIGSVALGVATAAQVTAAAALIQANQNAANILRLKESIAATNEAVHEVTDGLSQLAVAVGKMQQFVNDQFNNTARELDCIKITQQVGVELNLYLTELTTAFGPQITSPALTRLTIQALYNLAGGNMDYLLTKLGVGNNQLSSLIGSGLITGYPILYDPQTQLLGIQVNLPSVGNLNNMRATYLETLSVSTTKGFASALVPKVVTQVGSVIEELDTSYCIESDLDLYCTRIVTFPMSPGIYSCLSGNTSACMYSKTEGALTTPYMTLKGSVIANCKITTCRCADPPGIISQNYGEAVSLIDRHSCNVLSLDGITLRLSGEFDATYQRNISILDSQVIVTGNLDISAELGNVNNSISDALDKLAESNNKLDKVNVRLTSASALITYIVLTGLSLMFGALSLVLVCYLMYKQKAQQKTLIWLGNNTLDQMRTAARA</sequence>
<dbReference type="InterPro" id="IPR000776">
    <property type="entry name" value="Fusion_F0_Paramyxovir"/>
</dbReference>
<evidence type="ECO:0000256" key="9">
    <source>
        <dbReference type="ARBA" id="ARBA00022844"/>
    </source>
</evidence>
<reference evidence="21" key="2">
    <citation type="submission" date="2013-04" db="EMBL/GenBank/DDBJ databases">
        <authorList>
            <person name="Snoeck C."/>
        </authorList>
    </citation>
    <scope>NUCLEOTIDE SEQUENCE</scope>
    <source>
        <strain evidence="21">Chicken/Nigeria/NIE08-2159/2009</strain>
    </source>
</reference>
<keyword evidence="19" id="KW-1160">Virus entry into host cell</keyword>
<protein>
    <recommendedName>
        <fullName evidence="2 20">Fusion glycoprotein F0</fullName>
    </recommendedName>
</protein>
<evidence type="ECO:0000256" key="7">
    <source>
        <dbReference type="ARBA" id="ARBA00022692"/>
    </source>
</evidence>
<evidence type="ECO:0000256" key="20">
    <source>
        <dbReference type="RuleBase" id="RU003705"/>
    </source>
</evidence>
<dbReference type="GO" id="GO:0020002">
    <property type="term" value="C:host cell plasma membrane"/>
    <property type="evidence" value="ECO:0007669"/>
    <property type="project" value="UniProtKB-SubCell"/>
</dbReference>